<dbReference type="InterPro" id="IPR008949">
    <property type="entry name" value="Isoprenoid_synthase_dom_sf"/>
</dbReference>
<protein>
    <submittedName>
        <fullName evidence="1">All-trans-phytoene synthase</fullName>
    </submittedName>
</protein>
<dbReference type="InterPro" id="IPR044843">
    <property type="entry name" value="Trans_IPPS_bact-type"/>
</dbReference>
<dbReference type="SFLD" id="SFLDS00005">
    <property type="entry name" value="Isoprenoid_Synthase_Type_I"/>
    <property type="match status" value="1"/>
</dbReference>
<dbReference type="GO" id="GO:0051996">
    <property type="term" value="F:squalene synthase [NAD(P)H] activity"/>
    <property type="evidence" value="ECO:0007669"/>
    <property type="project" value="InterPro"/>
</dbReference>
<dbReference type="EMBL" id="SJPT01000001">
    <property type="protein sequence ID" value="TWU26354.1"/>
    <property type="molecule type" value="Genomic_DNA"/>
</dbReference>
<evidence type="ECO:0000313" key="1">
    <source>
        <dbReference type="EMBL" id="TWU26354.1"/>
    </source>
</evidence>
<dbReference type="SFLD" id="SFLDG01018">
    <property type="entry name" value="Squalene/Phytoene_Synthase_Lik"/>
    <property type="match status" value="1"/>
</dbReference>
<dbReference type="RefSeq" id="WP_146592722.1">
    <property type="nucleotide sequence ID" value="NZ_SJPT01000001.1"/>
</dbReference>
<dbReference type="SUPFAM" id="SSF48576">
    <property type="entry name" value="Terpenoid synthases"/>
    <property type="match status" value="1"/>
</dbReference>
<name>A0A5C6CS18_9BACT</name>
<dbReference type="InterPro" id="IPR033904">
    <property type="entry name" value="Trans_IPPS_HH"/>
</dbReference>
<dbReference type="InterPro" id="IPR002060">
    <property type="entry name" value="Squ/phyt_synthse"/>
</dbReference>
<keyword evidence="2" id="KW-1185">Reference proteome</keyword>
<organism evidence="1 2">
    <name type="scientific">Novipirellula galeiformis</name>
    <dbReference type="NCBI Taxonomy" id="2528004"/>
    <lineage>
        <taxon>Bacteria</taxon>
        <taxon>Pseudomonadati</taxon>
        <taxon>Planctomycetota</taxon>
        <taxon>Planctomycetia</taxon>
        <taxon>Pirellulales</taxon>
        <taxon>Pirellulaceae</taxon>
        <taxon>Novipirellula</taxon>
    </lineage>
</organism>
<dbReference type="Gene3D" id="1.10.600.10">
    <property type="entry name" value="Farnesyl Diphosphate Synthase"/>
    <property type="match status" value="1"/>
</dbReference>
<dbReference type="NCBIfam" id="TIGR03464">
    <property type="entry name" value="HpnC"/>
    <property type="match status" value="1"/>
</dbReference>
<dbReference type="AlphaFoldDB" id="A0A5C6CS18"/>
<dbReference type="GO" id="GO:0016114">
    <property type="term" value="P:terpenoid biosynthetic process"/>
    <property type="evidence" value="ECO:0007669"/>
    <property type="project" value="UniProtKB-ARBA"/>
</dbReference>
<gene>
    <name evidence="1" type="primary">crtB_2</name>
    <name evidence="1" type="ORF">Pla52o_02070</name>
</gene>
<evidence type="ECO:0000313" key="2">
    <source>
        <dbReference type="Proteomes" id="UP000316304"/>
    </source>
</evidence>
<dbReference type="GO" id="GO:0004311">
    <property type="term" value="F:geranylgeranyl diphosphate synthase activity"/>
    <property type="evidence" value="ECO:0007669"/>
    <property type="project" value="InterPro"/>
</dbReference>
<dbReference type="InterPro" id="IPR017827">
    <property type="entry name" value="HSQ_synthase_HpnC"/>
</dbReference>
<dbReference type="CDD" id="cd00683">
    <property type="entry name" value="Trans_IPPS_HH"/>
    <property type="match status" value="1"/>
</dbReference>
<proteinExistence type="predicted"/>
<dbReference type="Pfam" id="PF00494">
    <property type="entry name" value="SQS_PSY"/>
    <property type="match status" value="1"/>
</dbReference>
<dbReference type="SFLD" id="SFLDG01212">
    <property type="entry name" value="Phytoene_synthase_like"/>
    <property type="match status" value="1"/>
</dbReference>
<accession>A0A5C6CS18</accession>
<sequence>MKGDPVRQAERECRRLARSHYENFLVASVLLPHRLRQPFYNIYAFCRTADDLADESATPEAALRALSEFQASLDATFQGHPADGIFLALAKTIPPFRLDQTPFDDLLDAFRQDQHQTRYETVDELNNYCRRSANPVGRIVLRMAEADDNETDLALSDQICTGLQLANFWQDVARDYAIGRIYIPQSELRSFGISESQFDSMASNRSTDKALKRLIQHQCNQTEAFFHRGMPLCDRVPHWLGRSLRLFAGGGLATLDAIRAIDFDVMRKRPKVSKTTQARLVLRSLIARR</sequence>
<dbReference type="OrthoDB" id="9787280at2"/>
<dbReference type="PANTHER" id="PTHR31480">
    <property type="entry name" value="BIFUNCTIONAL LYCOPENE CYCLASE/PHYTOENE SYNTHASE"/>
    <property type="match status" value="1"/>
</dbReference>
<reference evidence="1 2" key="1">
    <citation type="submission" date="2019-02" db="EMBL/GenBank/DDBJ databases">
        <title>Deep-cultivation of Planctomycetes and their phenomic and genomic characterization uncovers novel biology.</title>
        <authorList>
            <person name="Wiegand S."/>
            <person name="Jogler M."/>
            <person name="Boedeker C."/>
            <person name="Pinto D."/>
            <person name="Vollmers J."/>
            <person name="Rivas-Marin E."/>
            <person name="Kohn T."/>
            <person name="Peeters S.H."/>
            <person name="Heuer A."/>
            <person name="Rast P."/>
            <person name="Oberbeckmann S."/>
            <person name="Bunk B."/>
            <person name="Jeske O."/>
            <person name="Meyerdierks A."/>
            <person name="Storesund J.E."/>
            <person name="Kallscheuer N."/>
            <person name="Luecker S."/>
            <person name="Lage O.M."/>
            <person name="Pohl T."/>
            <person name="Merkel B.J."/>
            <person name="Hornburger P."/>
            <person name="Mueller R.-W."/>
            <person name="Bruemmer F."/>
            <person name="Labrenz M."/>
            <person name="Spormann A.M."/>
            <person name="Op Den Camp H."/>
            <person name="Overmann J."/>
            <person name="Amann R."/>
            <person name="Jetten M.S.M."/>
            <person name="Mascher T."/>
            <person name="Medema M.H."/>
            <person name="Devos D.P."/>
            <person name="Kaster A.-K."/>
            <person name="Ovreas L."/>
            <person name="Rohde M."/>
            <person name="Galperin M.Y."/>
            <person name="Jogler C."/>
        </authorList>
    </citation>
    <scope>NUCLEOTIDE SEQUENCE [LARGE SCALE GENOMIC DNA]</scope>
    <source>
        <strain evidence="1 2">Pla52o</strain>
    </source>
</reference>
<comment type="caution">
    <text evidence="1">The sequence shown here is derived from an EMBL/GenBank/DDBJ whole genome shotgun (WGS) entry which is preliminary data.</text>
</comment>
<dbReference type="Proteomes" id="UP000316304">
    <property type="component" value="Unassembled WGS sequence"/>
</dbReference>